<comment type="caution">
    <text evidence="1">The sequence shown here is derived from an EMBL/GenBank/DDBJ whole genome shotgun (WGS) entry which is preliminary data.</text>
</comment>
<gene>
    <name evidence="1" type="ORF">F5972_22985</name>
</gene>
<name>A0A5J5JX84_9ACTN</name>
<proteinExistence type="predicted"/>
<evidence type="ECO:0000313" key="2">
    <source>
        <dbReference type="Proteomes" id="UP000327011"/>
    </source>
</evidence>
<keyword evidence="2" id="KW-1185">Reference proteome</keyword>
<dbReference type="Proteomes" id="UP000327011">
    <property type="component" value="Unassembled WGS sequence"/>
</dbReference>
<evidence type="ECO:0000313" key="1">
    <source>
        <dbReference type="EMBL" id="KAA9376301.1"/>
    </source>
</evidence>
<sequence>MAVRPHIVDRVHTDSPISATLVAWGNAWLLGHVSLETALDRVEREAGPQVVAAEGIETPLLAFLLDRRIEGLSAFRLALPVSGDPLGLTGPPSFNGVAIDAGQAVVAVLSGRCLGLVPSADRRGSSYRGVRWATAEASAAPPDVPSLAEAEQSLRTAMVAATEALLGVGGPAQGFPAADALDRAGEALAPGYPGRAHRVGALAARLAVALRLADERGLTSGQVAVRGAVLRDLDRAVRRARVAAHNAIVESQV</sequence>
<dbReference type="EMBL" id="VYTZ01000008">
    <property type="protein sequence ID" value="KAA9376301.1"/>
    <property type="molecule type" value="Genomic_DNA"/>
</dbReference>
<dbReference type="AlphaFoldDB" id="A0A5J5JX84"/>
<accession>A0A5J5JX84</accession>
<reference evidence="1 2" key="1">
    <citation type="submission" date="2019-09" db="EMBL/GenBank/DDBJ databases">
        <title>Screening of Novel Bioactive Compounds from Soil-Associated.</title>
        <authorList>
            <person name="Gong X."/>
        </authorList>
    </citation>
    <scope>NUCLEOTIDE SEQUENCE [LARGE SCALE GENOMIC DNA]</scope>
    <source>
        <strain evidence="1 2">Gxj-6</strain>
    </source>
</reference>
<organism evidence="1 2">
    <name type="scientific">Microbispora cellulosiformans</name>
    <dbReference type="NCBI Taxonomy" id="2614688"/>
    <lineage>
        <taxon>Bacteria</taxon>
        <taxon>Bacillati</taxon>
        <taxon>Actinomycetota</taxon>
        <taxon>Actinomycetes</taxon>
        <taxon>Streptosporangiales</taxon>
        <taxon>Streptosporangiaceae</taxon>
        <taxon>Microbispora</taxon>
    </lineage>
</organism>
<protein>
    <submittedName>
        <fullName evidence="1">Uncharacterized protein</fullName>
    </submittedName>
</protein>